<dbReference type="GO" id="GO:0006020">
    <property type="term" value="P:inositol metabolic process"/>
    <property type="evidence" value="ECO:0007669"/>
    <property type="project" value="TreeGrafter"/>
</dbReference>
<feature type="binding site" evidence="7">
    <location>
        <position position="112"/>
    </location>
    <ligand>
        <name>Mg(2+)</name>
        <dbReference type="ChEBI" id="CHEBI:18420"/>
        <label>1</label>
        <note>catalytic</note>
    </ligand>
</feature>
<dbReference type="eggNOG" id="COG0483">
    <property type="taxonomic scope" value="Bacteria"/>
</dbReference>
<dbReference type="GO" id="GO:0046854">
    <property type="term" value="P:phosphatidylinositol phosphate biosynthetic process"/>
    <property type="evidence" value="ECO:0007669"/>
    <property type="project" value="InterPro"/>
</dbReference>
<name>D6ZER2_SEGRD</name>
<dbReference type="GO" id="GO:0046872">
    <property type="term" value="F:metal ion binding"/>
    <property type="evidence" value="ECO:0007669"/>
    <property type="project" value="UniProtKB-KW"/>
</dbReference>
<protein>
    <recommendedName>
        <fullName evidence="8">Inositol-1-monophosphatase</fullName>
        <ecNumber evidence="8">3.1.3.25</ecNumber>
    </recommendedName>
</protein>
<dbReference type="STRING" id="640132.Srot_0963"/>
<feature type="binding site" evidence="7">
    <location>
        <position position="90"/>
    </location>
    <ligand>
        <name>Mg(2+)</name>
        <dbReference type="ChEBI" id="CHEBI:18420"/>
        <label>2</label>
    </ligand>
</feature>
<dbReference type="GO" id="GO:0007165">
    <property type="term" value="P:signal transduction"/>
    <property type="evidence" value="ECO:0007669"/>
    <property type="project" value="TreeGrafter"/>
</dbReference>
<feature type="binding site" evidence="7">
    <location>
        <position position="241"/>
    </location>
    <ligand>
        <name>Mg(2+)</name>
        <dbReference type="ChEBI" id="CHEBI:18420"/>
        <label>1</label>
        <note>catalytic</note>
    </ligand>
</feature>
<evidence type="ECO:0000256" key="7">
    <source>
        <dbReference type="PIRSR" id="PIRSR600760-2"/>
    </source>
</evidence>
<dbReference type="InterPro" id="IPR020550">
    <property type="entry name" value="Inositol_monophosphatase_CS"/>
</dbReference>
<dbReference type="Proteomes" id="UP000002247">
    <property type="component" value="Chromosome"/>
</dbReference>
<dbReference type="InterPro" id="IPR000760">
    <property type="entry name" value="Inositol_monophosphatase-like"/>
</dbReference>
<dbReference type="HOGENOM" id="CLU_044118_0_1_11"/>
<sequence length="296" mass="30728">MQSSTKKSASASAQDYALLRGIACDVATSAAEMIRVRRAEVFASPGGRDSDSVRSKTSETDPVTIVDVESETLVRESLARLRPGDGFLGEEATGNTEGASETGVVWVVDPIDGTVNFMYGVPAYAVSIAAQIDGKTVAGAVVDVPQGWVYSAALGAGATVSREGFGTRALHVSETESLGMALVSTGFGYKAERRIAQARLAGTLLPVVRDLRRIGAAALDLCLVAAGSLDAHVEHGLNPWDFAAGSLIAQEAGALVRIPPTSARSHEGELVLIATPKVYHELAGVLEEIGALGPIE</sequence>
<dbReference type="AlphaFoldDB" id="D6ZER2"/>
<dbReference type="PANTHER" id="PTHR20854:SF4">
    <property type="entry name" value="INOSITOL-1-MONOPHOSPHATASE-RELATED"/>
    <property type="match status" value="1"/>
</dbReference>
<accession>D6ZER2</accession>
<gene>
    <name evidence="9" type="ordered locus">Srot_0963</name>
</gene>
<dbReference type="PANTHER" id="PTHR20854">
    <property type="entry name" value="INOSITOL MONOPHOSPHATASE"/>
    <property type="match status" value="1"/>
</dbReference>
<dbReference type="InterPro" id="IPR020583">
    <property type="entry name" value="Inositol_monoP_metal-BS"/>
</dbReference>
<dbReference type="SUPFAM" id="SSF56655">
    <property type="entry name" value="Carbohydrate phosphatase"/>
    <property type="match status" value="1"/>
</dbReference>
<feature type="binding site" evidence="7">
    <location>
        <position position="109"/>
    </location>
    <ligand>
        <name>Mg(2+)</name>
        <dbReference type="ChEBI" id="CHEBI:18420"/>
        <label>1</label>
        <note>catalytic</note>
    </ligand>
</feature>
<dbReference type="PROSITE" id="PS00630">
    <property type="entry name" value="IMP_2"/>
    <property type="match status" value="1"/>
</dbReference>
<dbReference type="Gene3D" id="3.30.540.10">
    <property type="entry name" value="Fructose-1,6-Bisphosphatase, subunit A, domain 1"/>
    <property type="match status" value="1"/>
</dbReference>
<keyword evidence="6 7" id="KW-0460">Magnesium</keyword>
<keyword evidence="5 8" id="KW-0378">Hydrolase</keyword>
<evidence type="ECO:0000256" key="5">
    <source>
        <dbReference type="ARBA" id="ARBA00022801"/>
    </source>
</evidence>
<dbReference type="EMBL" id="CP001958">
    <property type="protein sequence ID" value="ADG97436.1"/>
    <property type="molecule type" value="Genomic_DNA"/>
</dbReference>
<evidence type="ECO:0000313" key="10">
    <source>
        <dbReference type="Proteomes" id="UP000002247"/>
    </source>
</evidence>
<evidence type="ECO:0000313" key="9">
    <source>
        <dbReference type="EMBL" id="ADG97436.1"/>
    </source>
</evidence>
<evidence type="ECO:0000256" key="1">
    <source>
        <dbReference type="ARBA" id="ARBA00001033"/>
    </source>
</evidence>
<dbReference type="EC" id="3.1.3.25" evidence="8"/>
<evidence type="ECO:0000256" key="4">
    <source>
        <dbReference type="ARBA" id="ARBA00022723"/>
    </source>
</evidence>
<dbReference type="InterPro" id="IPR033942">
    <property type="entry name" value="IMPase"/>
</dbReference>
<dbReference type="GO" id="GO:0008934">
    <property type="term" value="F:inositol monophosphate 1-phosphatase activity"/>
    <property type="evidence" value="ECO:0007669"/>
    <property type="project" value="InterPro"/>
</dbReference>
<reference evidence="9 10" key="1">
    <citation type="journal article" date="2010" name="Stand. Genomic Sci.">
        <title>Complete genome sequence of Segniliparus rotundus type strain (CDC 1076).</title>
        <authorList>
            <person name="Sikorski J."/>
            <person name="Lapidus A."/>
            <person name="Copeland A."/>
            <person name="Misra M."/>
            <person name="Glavina Del Rio T."/>
            <person name="Nolan M."/>
            <person name="Lucas S."/>
            <person name="Chen F."/>
            <person name="Tice H."/>
            <person name="Cheng J.F."/>
            <person name="Jando M."/>
            <person name="Schneider S."/>
            <person name="Bruce D."/>
            <person name="Goodwin L."/>
            <person name="Pitluck S."/>
            <person name="Liolios K."/>
            <person name="Mikhailova N."/>
            <person name="Pati A."/>
            <person name="Ivanova N."/>
            <person name="Mavromatis K."/>
            <person name="Chen A."/>
            <person name="Palaniappan K."/>
            <person name="Chertkov O."/>
            <person name="Land M."/>
            <person name="Hauser L."/>
            <person name="Chang Y.J."/>
            <person name="Jeffries C.D."/>
            <person name="Brettin T."/>
            <person name="Detter J.C."/>
            <person name="Han C."/>
            <person name="Rohde M."/>
            <person name="Goker M."/>
            <person name="Bristow J."/>
            <person name="Eisen J.A."/>
            <person name="Markowitz V."/>
            <person name="Hugenholtz P."/>
            <person name="Kyrpides N.C."/>
            <person name="Klenk H.P."/>
        </authorList>
    </citation>
    <scope>NUCLEOTIDE SEQUENCE [LARGE SCALE GENOMIC DNA]</scope>
    <source>
        <strain evidence="10">ATCC BAA-972 / CDC 1076 / CIP 108378 / DSM 44985 / JCM 13578</strain>
    </source>
</reference>
<evidence type="ECO:0000256" key="2">
    <source>
        <dbReference type="ARBA" id="ARBA00001946"/>
    </source>
</evidence>
<comment type="cofactor">
    <cofactor evidence="2 7 8">
        <name>Mg(2+)</name>
        <dbReference type="ChEBI" id="CHEBI:18420"/>
    </cofactor>
</comment>
<dbReference type="PROSITE" id="PS00629">
    <property type="entry name" value="IMP_1"/>
    <property type="match status" value="1"/>
</dbReference>
<keyword evidence="10" id="KW-1185">Reference proteome</keyword>
<dbReference type="Pfam" id="PF00459">
    <property type="entry name" value="Inositol_P"/>
    <property type="match status" value="1"/>
</dbReference>
<proteinExistence type="inferred from homology"/>
<dbReference type="Gene3D" id="3.40.190.80">
    <property type="match status" value="1"/>
</dbReference>
<dbReference type="PRINTS" id="PR00377">
    <property type="entry name" value="IMPHPHTASES"/>
</dbReference>
<evidence type="ECO:0000256" key="3">
    <source>
        <dbReference type="ARBA" id="ARBA00009759"/>
    </source>
</evidence>
<evidence type="ECO:0000256" key="6">
    <source>
        <dbReference type="ARBA" id="ARBA00022842"/>
    </source>
</evidence>
<keyword evidence="4 7" id="KW-0479">Metal-binding</keyword>
<feature type="binding site" evidence="7">
    <location>
        <position position="111"/>
    </location>
    <ligand>
        <name>Mg(2+)</name>
        <dbReference type="ChEBI" id="CHEBI:18420"/>
        <label>1</label>
        <note>catalytic</note>
    </ligand>
</feature>
<organism evidence="9 10">
    <name type="scientific">Segniliparus rotundus (strain ATCC BAA-972 / CDC 1076 / CIP 108378 / DSM 44985 / JCM 13578)</name>
    <dbReference type="NCBI Taxonomy" id="640132"/>
    <lineage>
        <taxon>Bacteria</taxon>
        <taxon>Bacillati</taxon>
        <taxon>Actinomycetota</taxon>
        <taxon>Actinomycetes</taxon>
        <taxon>Mycobacteriales</taxon>
        <taxon>Segniliparaceae</taxon>
        <taxon>Segniliparus</taxon>
    </lineage>
</organism>
<dbReference type="CDD" id="cd01639">
    <property type="entry name" value="IMPase"/>
    <property type="match status" value="1"/>
</dbReference>
<evidence type="ECO:0000256" key="8">
    <source>
        <dbReference type="RuleBase" id="RU364068"/>
    </source>
</evidence>
<comment type="catalytic activity">
    <reaction evidence="1 8">
        <text>a myo-inositol phosphate + H2O = myo-inositol + phosphate</text>
        <dbReference type="Rhea" id="RHEA:24056"/>
        <dbReference type="ChEBI" id="CHEBI:15377"/>
        <dbReference type="ChEBI" id="CHEBI:17268"/>
        <dbReference type="ChEBI" id="CHEBI:43474"/>
        <dbReference type="ChEBI" id="CHEBI:84139"/>
        <dbReference type="EC" id="3.1.3.25"/>
    </reaction>
</comment>
<dbReference type="KEGG" id="srt:Srot_0963"/>
<comment type="similarity">
    <text evidence="3 8">Belongs to the inositol monophosphatase superfamily.</text>
</comment>